<feature type="compositionally biased region" description="Low complexity" evidence="1">
    <location>
        <begin position="57"/>
        <end position="91"/>
    </location>
</feature>
<keyword evidence="2" id="KW-0732">Signal</keyword>
<evidence type="ECO:0000256" key="2">
    <source>
        <dbReference type="SAM" id="SignalP"/>
    </source>
</evidence>
<dbReference type="AlphaFoldDB" id="A0A1G7H5N4"/>
<evidence type="ECO:0000313" key="4">
    <source>
        <dbReference type="Proteomes" id="UP000199245"/>
    </source>
</evidence>
<proteinExistence type="predicted"/>
<reference evidence="3 4" key="1">
    <citation type="submission" date="2016-10" db="EMBL/GenBank/DDBJ databases">
        <authorList>
            <person name="de Groot N.N."/>
        </authorList>
    </citation>
    <scope>NUCLEOTIDE SEQUENCE [LARGE SCALE GENOMIC DNA]</scope>
    <source>
        <strain evidence="3 4">R5</strain>
    </source>
</reference>
<accession>A0A1G7H5N4</accession>
<name>A0A1G7H5N4_9BRAD</name>
<organism evidence="3 4">
    <name type="scientific">Bradyrhizobium brasilense</name>
    <dbReference type="NCBI Taxonomy" id="1419277"/>
    <lineage>
        <taxon>Bacteria</taxon>
        <taxon>Pseudomonadati</taxon>
        <taxon>Pseudomonadota</taxon>
        <taxon>Alphaproteobacteria</taxon>
        <taxon>Hyphomicrobiales</taxon>
        <taxon>Nitrobacteraceae</taxon>
        <taxon>Bradyrhizobium</taxon>
    </lineage>
</organism>
<feature type="chain" id="PRO_5011455159" description="Adenylate cyclase" evidence="2">
    <location>
        <begin position="23"/>
        <end position="91"/>
    </location>
</feature>
<evidence type="ECO:0000256" key="1">
    <source>
        <dbReference type="SAM" id="MobiDB-lite"/>
    </source>
</evidence>
<gene>
    <name evidence="3" type="ORF">SAMN05216337_104054</name>
</gene>
<evidence type="ECO:0000313" key="3">
    <source>
        <dbReference type="EMBL" id="SDE95726.1"/>
    </source>
</evidence>
<evidence type="ECO:0008006" key="5">
    <source>
        <dbReference type="Google" id="ProtNLM"/>
    </source>
</evidence>
<dbReference type="EMBL" id="FMZW01000040">
    <property type="protein sequence ID" value="SDE95726.1"/>
    <property type="molecule type" value="Genomic_DNA"/>
</dbReference>
<dbReference type="Proteomes" id="UP000199245">
    <property type="component" value="Unassembled WGS sequence"/>
</dbReference>
<feature type="compositionally biased region" description="Basic and acidic residues" evidence="1">
    <location>
        <begin position="30"/>
        <end position="39"/>
    </location>
</feature>
<feature type="region of interest" description="Disordered" evidence="1">
    <location>
        <begin position="26"/>
        <end position="91"/>
    </location>
</feature>
<feature type="signal peptide" evidence="2">
    <location>
        <begin position="1"/>
        <end position="22"/>
    </location>
</feature>
<sequence>MKRTIIALSAACLIASSTAVFAQGVSNKTPGHEMQDRGSKKGSPGASGYAPGQEMQAKGSKAGSPGASGYAPGQTTGSSTGMKSGGSTRSK</sequence>
<protein>
    <recommendedName>
        <fullName evidence="5">Adenylate cyclase</fullName>
    </recommendedName>
</protein>